<reference evidence="2 3" key="1">
    <citation type="journal article" date="2015" name="Genome Announc.">
        <title>Complete Genome of Geobacter pickeringii G13T, a Metal-Reducing Isolate from Sedimentary Kaolin Deposits.</title>
        <authorList>
            <person name="Badalamenti J.P."/>
            <person name="Bond D.R."/>
        </authorList>
    </citation>
    <scope>NUCLEOTIDE SEQUENCE [LARGE SCALE GENOMIC DNA]</scope>
    <source>
        <strain evidence="2 3">G13</strain>
    </source>
</reference>
<evidence type="ECO:0000313" key="2">
    <source>
        <dbReference type="EMBL" id="AJE04073.1"/>
    </source>
</evidence>
<dbReference type="EMBL" id="CP009788">
    <property type="protein sequence ID" value="AJE04073.1"/>
    <property type="molecule type" value="Genomic_DNA"/>
</dbReference>
<name>A0A0B5BBB0_9BACT</name>
<keyword evidence="1" id="KW-0732">Signal</keyword>
<evidence type="ECO:0000256" key="1">
    <source>
        <dbReference type="SAM" id="SignalP"/>
    </source>
</evidence>
<accession>A0A0B5BBB0</accession>
<protein>
    <submittedName>
        <fullName evidence="2">Uncharacterized protein</fullName>
    </submittedName>
</protein>
<dbReference type="STRING" id="345632.GPICK_12525"/>
<evidence type="ECO:0000313" key="3">
    <source>
        <dbReference type="Proteomes" id="UP000057609"/>
    </source>
</evidence>
<feature type="signal peptide" evidence="1">
    <location>
        <begin position="1"/>
        <end position="29"/>
    </location>
</feature>
<dbReference type="HOGENOM" id="CLU_758120_0_0_7"/>
<feature type="chain" id="PRO_5002112528" evidence="1">
    <location>
        <begin position="30"/>
        <end position="365"/>
    </location>
</feature>
<gene>
    <name evidence="2" type="ORF">GPICK_12525</name>
</gene>
<organism evidence="2 3">
    <name type="scientific">Geobacter pickeringii</name>
    <dbReference type="NCBI Taxonomy" id="345632"/>
    <lineage>
        <taxon>Bacteria</taxon>
        <taxon>Pseudomonadati</taxon>
        <taxon>Thermodesulfobacteriota</taxon>
        <taxon>Desulfuromonadia</taxon>
        <taxon>Geobacterales</taxon>
        <taxon>Geobacteraceae</taxon>
        <taxon>Geobacter</taxon>
    </lineage>
</organism>
<proteinExistence type="predicted"/>
<dbReference type="KEGG" id="gpi:GPICK_12525"/>
<sequence length="365" mass="39878">MGMNRTVWRWLAALWMLGICSLPAVPVSAAGEGGDGATLPEPLTPGRRIERPLTVGESHVYALELGSAQAVTVEFDRRGVAAVVTISAPDGQKIGAFGSTTSGEGKETIFFVTEQGGTHRLTVKTFFQPSPAGRYLIRLADVHAASVQELGRVAAQYCEEKRWLDRGNNFLVDEALRSLSRCMVAVAHRLEGGQPKAATVAGEANAEIDYLIGRWRWGEFVSVAYQQSLVADFRMLASAAKEPDAARSFAIVEEVAEDLRIKAEHCRKSSRGLGEDVAVTVKTWRGNSEEPNLLVYYQLGIFEFTPSRAPESFPQKSSPTRHTLPAGRYLMWAGRPGQAEPPKGSVRRVRIGEGMRQVPLDLFVP</sequence>
<dbReference type="AlphaFoldDB" id="A0A0B5BBB0"/>
<keyword evidence="3" id="KW-1185">Reference proteome</keyword>
<dbReference type="Proteomes" id="UP000057609">
    <property type="component" value="Chromosome"/>
</dbReference>